<dbReference type="EMBL" id="JARKIK010000015">
    <property type="protein sequence ID" value="KAK8747457.1"/>
    <property type="molecule type" value="Genomic_DNA"/>
</dbReference>
<keyword evidence="3" id="KW-0325">Glycoprotein</keyword>
<keyword evidence="6" id="KW-0812">Transmembrane</keyword>
<dbReference type="PROSITE" id="PS50015">
    <property type="entry name" value="SAP_B"/>
    <property type="match status" value="1"/>
</dbReference>
<organism evidence="8 9">
    <name type="scientific">Cherax quadricarinatus</name>
    <name type="common">Australian red claw crayfish</name>
    <dbReference type="NCBI Taxonomy" id="27406"/>
    <lineage>
        <taxon>Eukaryota</taxon>
        <taxon>Metazoa</taxon>
        <taxon>Ecdysozoa</taxon>
        <taxon>Arthropoda</taxon>
        <taxon>Crustacea</taxon>
        <taxon>Multicrustacea</taxon>
        <taxon>Malacostraca</taxon>
        <taxon>Eumalacostraca</taxon>
        <taxon>Eucarida</taxon>
        <taxon>Decapoda</taxon>
        <taxon>Pleocyemata</taxon>
        <taxon>Astacidea</taxon>
        <taxon>Parastacoidea</taxon>
        <taxon>Parastacidae</taxon>
        <taxon>Cherax</taxon>
    </lineage>
</organism>
<evidence type="ECO:0000313" key="8">
    <source>
        <dbReference type="EMBL" id="KAK8747457.1"/>
    </source>
</evidence>
<dbReference type="PANTHER" id="PTHR10340">
    <property type="entry name" value="SPHINGOMYELIN PHOSPHODIESTERASE"/>
    <property type="match status" value="1"/>
</dbReference>
<evidence type="ECO:0000256" key="6">
    <source>
        <dbReference type="SAM" id="Phobius"/>
    </source>
</evidence>
<protein>
    <recommendedName>
        <fullName evidence="7">Saposin B-type domain-containing protein</fullName>
    </recommendedName>
</protein>
<dbReference type="InterPro" id="IPR029052">
    <property type="entry name" value="Metallo-depent_PP-like"/>
</dbReference>
<evidence type="ECO:0000256" key="1">
    <source>
        <dbReference type="ARBA" id="ARBA00022801"/>
    </source>
</evidence>
<dbReference type="Pfam" id="PF00149">
    <property type="entry name" value="Metallophos"/>
    <property type="match status" value="1"/>
</dbReference>
<keyword evidence="2" id="KW-1015">Disulfide bond</keyword>
<keyword evidence="1" id="KW-0378">Hydrolase</keyword>
<dbReference type="GO" id="GO:0016798">
    <property type="term" value="F:hydrolase activity, acting on glycosyl bonds"/>
    <property type="evidence" value="ECO:0007669"/>
    <property type="project" value="UniProtKB-KW"/>
</dbReference>
<dbReference type="PANTHER" id="PTHR10340:SF57">
    <property type="entry name" value="METALLOPHOS DOMAIN-CONTAINING PROTEIN"/>
    <property type="match status" value="1"/>
</dbReference>
<feature type="transmembrane region" description="Helical" evidence="6">
    <location>
        <begin position="6"/>
        <end position="24"/>
    </location>
</feature>
<keyword evidence="9" id="KW-1185">Reference proteome</keyword>
<evidence type="ECO:0000259" key="7">
    <source>
        <dbReference type="PROSITE" id="PS50015"/>
    </source>
</evidence>
<keyword evidence="6" id="KW-1133">Transmembrane helix</keyword>
<accession>A0AAW0XUD9</accession>
<keyword evidence="4" id="KW-0326">Glycosidase</keyword>
<evidence type="ECO:0000256" key="4">
    <source>
        <dbReference type="ARBA" id="ARBA00023295"/>
    </source>
</evidence>
<evidence type="ECO:0000256" key="5">
    <source>
        <dbReference type="ARBA" id="ARBA00047268"/>
    </source>
</evidence>
<evidence type="ECO:0000256" key="3">
    <source>
        <dbReference type="ARBA" id="ARBA00023180"/>
    </source>
</evidence>
<dbReference type="InterPro" id="IPR008139">
    <property type="entry name" value="SaposinB_dom"/>
</dbReference>
<dbReference type="SUPFAM" id="SSF56300">
    <property type="entry name" value="Metallo-dependent phosphatases"/>
    <property type="match status" value="1"/>
</dbReference>
<dbReference type="Gene3D" id="3.60.21.10">
    <property type="match status" value="1"/>
</dbReference>
<reference evidence="8 9" key="1">
    <citation type="journal article" date="2024" name="BMC Genomics">
        <title>Genome assembly of redclaw crayfish (Cherax quadricarinatus) provides insights into its immune adaptation and hypoxia tolerance.</title>
        <authorList>
            <person name="Liu Z."/>
            <person name="Zheng J."/>
            <person name="Li H."/>
            <person name="Fang K."/>
            <person name="Wang S."/>
            <person name="He J."/>
            <person name="Zhou D."/>
            <person name="Weng S."/>
            <person name="Chi M."/>
            <person name="Gu Z."/>
            <person name="He J."/>
            <person name="Li F."/>
            <person name="Wang M."/>
        </authorList>
    </citation>
    <scope>NUCLEOTIDE SEQUENCE [LARGE SCALE GENOMIC DNA]</scope>
    <source>
        <strain evidence="8">ZL_2023a</strain>
    </source>
</reference>
<evidence type="ECO:0000256" key="2">
    <source>
        <dbReference type="ARBA" id="ARBA00023157"/>
    </source>
</evidence>
<name>A0AAW0XUD9_CHEQU</name>
<dbReference type="InterPro" id="IPR004843">
    <property type="entry name" value="Calcineurin-like_PHP"/>
</dbReference>
<proteinExistence type="predicted"/>
<comment type="catalytic activity">
    <reaction evidence="5">
        <text>a sphingomyelin + H2O = phosphocholine + an N-acylsphing-4-enine + H(+)</text>
        <dbReference type="Rhea" id="RHEA:19253"/>
        <dbReference type="ChEBI" id="CHEBI:15377"/>
        <dbReference type="ChEBI" id="CHEBI:15378"/>
        <dbReference type="ChEBI" id="CHEBI:17636"/>
        <dbReference type="ChEBI" id="CHEBI:52639"/>
        <dbReference type="ChEBI" id="CHEBI:295975"/>
        <dbReference type="EC" id="3.1.4.12"/>
    </reaction>
    <physiologicalReaction direction="left-to-right" evidence="5">
        <dbReference type="Rhea" id="RHEA:19254"/>
    </physiologicalReaction>
</comment>
<dbReference type="GO" id="GO:0004767">
    <property type="term" value="F:sphingomyelin phosphodiesterase activity"/>
    <property type="evidence" value="ECO:0007669"/>
    <property type="project" value="UniProtKB-EC"/>
</dbReference>
<evidence type="ECO:0000313" key="9">
    <source>
        <dbReference type="Proteomes" id="UP001445076"/>
    </source>
</evidence>
<dbReference type="InterPro" id="IPR011001">
    <property type="entry name" value="Saposin-like"/>
</dbReference>
<feature type="non-terminal residue" evidence="8">
    <location>
        <position position="299"/>
    </location>
</feature>
<dbReference type="SUPFAM" id="SSF47862">
    <property type="entry name" value="Saposin"/>
    <property type="match status" value="1"/>
</dbReference>
<feature type="domain" description="Saposin B-type" evidence="7">
    <location>
        <begin position="62"/>
        <end position="146"/>
    </location>
</feature>
<feature type="non-terminal residue" evidence="8">
    <location>
        <position position="1"/>
    </location>
</feature>
<comment type="caution">
    <text evidence="8">The sequence shown here is derived from an EMBL/GenBank/DDBJ whole genome shotgun (WGS) entry which is preliminary data.</text>
</comment>
<gene>
    <name evidence="8" type="ORF">OTU49_016819</name>
</gene>
<dbReference type="AlphaFoldDB" id="A0AAW0XUD9"/>
<sequence>YNCINMLLWNLICFIAFILVPCASRDLISAQYGFHDHGVEGMPAPPAHFLIHAFFQPYQELKDMTCIECKTAAAALDTMMAAGATVEELENIAITECINFNLFPSDVCSGMVKLCGAEVLYVLNNTDYKYDTICGWLLGGHCQNTELVPWTIEIPGGKPEPYHPEPDQNTPNVVRILHLTDTHVDLLYDEGSAMRCDHPLCCRHEFGEPGPGEAGAGHWGSLANCDIPLNTLEELIAQAALTNPDLVYMTGDLPAHDVWAQDHASNLAAINVTNSLLKQYFPDTPVINVLGNHASAPVN</sequence>
<dbReference type="Proteomes" id="UP001445076">
    <property type="component" value="Unassembled WGS sequence"/>
</dbReference>
<keyword evidence="6" id="KW-0472">Membrane</keyword>